<name>A0ABV8U3L5_9ACTN</name>
<keyword evidence="1" id="KW-0472">Membrane</keyword>
<organism evidence="2 3">
    <name type="scientific">Salininema proteolyticum</name>
    <dbReference type="NCBI Taxonomy" id="1607685"/>
    <lineage>
        <taxon>Bacteria</taxon>
        <taxon>Bacillati</taxon>
        <taxon>Actinomycetota</taxon>
        <taxon>Actinomycetes</taxon>
        <taxon>Glycomycetales</taxon>
        <taxon>Glycomycetaceae</taxon>
        <taxon>Salininema</taxon>
    </lineage>
</organism>
<accession>A0ABV8U3L5</accession>
<feature type="transmembrane region" description="Helical" evidence="1">
    <location>
        <begin position="105"/>
        <end position="128"/>
    </location>
</feature>
<keyword evidence="1" id="KW-1133">Transmembrane helix</keyword>
<dbReference type="EMBL" id="JBHSDK010000028">
    <property type="protein sequence ID" value="MFC4337233.1"/>
    <property type="molecule type" value="Genomic_DNA"/>
</dbReference>
<evidence type="ECO:0000313" key="3">
    <source>
        <dbReference type="Proteomes" id="UP001595823"/>
    </source>
</evidence>
<feature type="transmembrane region" description="Helical" evidence="1">
    <location>
        <begin position="78"/>
        <end position="99"/>
    </location>
</feature>
<protein>
    <submittedName>
        <fullName evidence="2">Uncharacterized protein</fullName>
    </submittedName>
</protein>
<feature type="transmembrane region" description="Helical" evidence="1">
    <location>
        <begin position="20"/>
        <end position="42"/>
    </location>
</feature>
<keyword evidence="3" id="KW-1185">Reference proteome</keyword>
<evidence type="ECO:0000256" key="1">
    <source>
        <dbReference type="SAM" id="Phobius"/>
    </source>
</evidence>
<dbReference type="RefSeq" id="WP_380624008.1">
    <property type="nucleotide sequence ID" value="NZ_JBHSDK010000028.1"/>
</dbReference>
<comment type="caution">
    <text evidence="2">The sequence shown here is derived from an EMBL/GenBank/DDBJ whole genome shotgun (WGS) entry which is preliminary data.</text>
</comment>
<reference evidence="3" key="1">
    <citation type="journal article" date="2019" name="Int. J. Syst. Evol. Microbiol.">
        <title>The Global Catalogue of Microorganisms (GCM) 10K type strain sequencing project: providing services to taxonomists for standard genome sequencing and annotation.</title>
        <authorList>
            <consortium name="The Broad Institute Genomics Platform"/>
            <consortium name="The Broad Institute Genome Sequencing Center for Infectious Disease"/>
            <person name="Wu L."/>
            <person name="Ma J."/>
        </authorList>
    </citation>
    <scope>NUCLEOTIDE SEQUENCE [LARGE SCALE GENOMIC DNA]</scope>
    <source>
        <strain evidence="3">IBRC-M 10908</strain>
    </source>
</reference>
<dbReference type="Proteomes" id="UP001595823">
    <property type="component" value="Unassembled WGS sequence"/>
</dbReference>
<feature type="transmembrane region" description="Helical" evidence="1">
    <location>
        <begin position="48"/>
        <end position="66"/>
    </location>
</feature>
<evidence type="ECO:0000313" key="2">
    <source>
        <dbReference type="EMBL" id="MFC4337233.1"/>
    </source>
</evidence>
<gene>
    <name evidence="2" type="ORF">ACFPET_18690</name>
</gene>
<sequence length="137" mass="14420">MNDKRAEPAEKPVPDTLPKLLGTVLAMFVMGFLILAVVDVLFSLVSDGTIGVVSGWAAALLCMFTFTEEFKRYRGTPGRIGVAGLSLLIGVAGGIAVTFVLPDTWWPLIIGATGSAVAALGYAVIWYFGINAVSRGN</sequence>
<keyword evidence="1" id="KW-0812">Transmembrane</keyword>
<proteinExistence type="predicted"/>